<organism evidence="2 3">
    <name type="scientific">Listeria ivanovii (strain ATCC BAA-678 / PAM 55)</name>
    <dbReference type="NCBI Taxonomy" id="881621"/>
    <lineage>
        <taxon>Bacteria</taxon>
        <taxon>Bacillati</taxon>
        <taxon>Bacillota</taxon>
        <taxon>Bacilli</taxon>
        <taxon>Bacillales</taxon>
        <taxon>Listeriaceae</taxon>
        <taxon>Listeria</taxon>
    </lineage>
</organism>
<dbReference type="EMBL" id="FR687253">
    <property type="protein sequence ID" value="CBW84861.1"/>
    <property type="molecule type" value="Genomic_DNA"/>
</dbReference>
<reference evidence="2 3" key="1">
    <citation type="journal article" date="2011" name="J. Bacteriol.">
        <title>Complete genome sequence of the animal pathogen Listeria ivanovii, which provides insights into host specificities and evolution of the genus Listeria.</title>
        <authorList>
            <person name="Buchrieser C."/>
            <person name="Rusniok C."/>
            <person name="Garrido P."/>
            <person name="Hain T."/>
            <person name="Scortti M."/>
            <person name="Lampidis R."/>
            <person name="Karst U."/>
            <person name="Chakraborty T."/>
            <person name="Cossart P."/>
            <person name="Kreft J."/>
            <person name="Vazquez-Boland J.A."/>
            <person name="Goebel W."/>
            <person name="Glaser P."/>
        </authorList>
    </citation>
    <scope>NUCLEOTIDE SEQUENCE [LARGE SCALE GENOMIC DNA]</scope>
    <source>
        <strain evidence="3">ATCC BAA-678 / PAM 55</strain>
    </source>
</reference>
<evidence type="ECO:0000313" key="3">
    <source>
        <dbReference type="Proteomes" id="UP000001286"/>
    </source>
</evidence>
<gene>
    <name evidence="2" type="ordered locus">LIV_0384</name>
</gene>
<dbReference type="CDD" id="cd01646">
    <property type="entry name" value="RT_Bac_retron_I"/>
    <property type="match status" value="1"/>
</dbReference>
<sequence>MGDKCDKKFQWMNYGETVGIPQGNVISDLMSELLLAYIDYELIKKIDGEIDFKILRYRDDYRIFTKRLEDSTSINRELVILLQRFKLNLGVSKTSQITDIISGGLKEDKMYWIEHDPVIKLTADKFYRLPKDLMKKSLEEYKGRKFNVATFNRFFKKYFHNRTYQATLQKHLLIIKVFSDLYPNSGQLIAALYEFEERLLGMNYKDFKNIGTEVEVLIAILVDIIKKNPKITEIGVKLLSTLLKKIKFEAFEMKYLESKTENEIKNDFEIKFACINSVNERLSHSSYNDYLEIWMQRVVVKNLNEDTKLSNVYIEQSKNRLVQLCNSVIGDKETKQIFNEEWLKAEYKLDLSKFIDSDEIRKLADVISSDEIYLAEYSLMT</sequence>
<dbReference type="Proteomes" id="UP000001286">
    <property type="component" value="Chromosome"/>
</dbReference>
<evidence type="ECO:0000259" key="1">
    <source>
        <dbReference type="PROSITE" id="PS50878"/>
    </source>
</evidence>
<proteinExistence type="predicted"/>
<dbReference type="AlphaFoldDB" id="G2ZB60"/>
<name>G2ZB60_LISIP</name>
<accession>G2ZB60</accession>
<feature type="domain" description="Reverse transcriptase" evidence="1">
    <location>
        <begin position="1"/>
        <end position="117"/>
    </location>
</feature>
<dbReference type="PROSITE" id="PS50878">
    <property type="entry name" value="RT_POL"/>
    <property type="match status" value="1"/>
</dbReference>
<dbReference type="KEGG" id="liv:LIV_0384"/>
<evidence type="ECO:0000313" key="2">
    <source>
        <dbReference type="EMBL" id="CBW84861.1"/>
    </source>
</evidence>
<protein>
    <recommendedName>
        <fullName evidence="1">Reverse transcriptase domain-containing protein</fullName>
    </recommendedName>
</protein>
<dbReference type="HOGENOM" id="CLU_039715_0_0_9"/>
<dbReference type="eggNOG" id="COG3344">
    <property type="taxonomic scope" value="Bacteria"/>
</dbReference>
<dbReference type="RefSeq" id="WP_014091910.1">
    <property type="nucleotide sequence ID" value="NC_016011.1"/>
</dbReference>
<dbReference type="InterPro" id="IPR000477">
    <property type="entry name" value="RT_dom"/>
</dbReference>